<dbReference type="PROSITE" id="PS50932">
    <property type="entry name" value="HTH_LACI_2"/>
    <property type="match status" value="1"/>
</dbReference>
<dbReference type="Gene3D" id="3.40.50.2300">
    <property type="match status" value="2"/>
</dbReference>
<evidence type="ECO:0000256" key="2">
    <source>
        <dbReference type="ARBA" id="ARBA00023125"/>
    </source>
</evidence>
<dbReference type="Pfam" id="PF00356">
    <property type="entry name" value="LacI"/>
    <property type="match status" value="1"/>
</dbReference>
<gene>
    <name evidence="5" type="ORF">CLOSTHATH_01763</name>
</gene>
<dbReference type="SMART" id="SM00354">
    <property type="entry name" value="HTH_LACI"/>
    <property type="match status" value="1"/>
</dbReference>
<name>D3ADT4_9FIRM</name>
<sequence>MQPLISKRNDRYDWRRKMATITDIADKLGISKGTVSKALNDAPDISETLRKTILETAVEIGYTKMRRRRSVSKKVCVLIGEGNMEYTSPGHFGYDLIIGFRKMAEPAGLTVDVVPFTDKLQKSTPYDVFMLENDYIGSFVLGISLNDAWMKDFRTSHTPAVLFDNDIKGNPAVASVGVDNNEGMELAVEYLKSLGHKKIGYLSGALGSQVFLLRHRAFYGALKQNGLSSDPQLSGSSYYISECIQKHLPRLLDRGVTAIVCSHDQLANAALVQLKELGKRVPEELSIIGFDDLPISPYTDPPLTTIRQDRPKLGKCGYYALDSLLNDVPIGTILLHSQLVMRGSCGPI</sequence>
<dbReference type="InterPro" id="IPR046335">
    <property type="entry name" value="LacI/GalR-like_sensor"/>
</dbReference>
<evidence type="ECO:0000256" key="3">
    <source>
        <dbReference type="ARBA" id="ARBA00023163"/>
    </source>
</evidence>
<dbReference type="EMBL" id="ACIO01000130">
    <property type="protein sequence ID" value="EFD00020.1"/>
    <property type="molecule type" value="Genomic_DNA"/>
</dbReference>
<dbReference type="PANTHER" id="PTHR30146:SF109">
    <property type="entry name" value="HTH-TYPE TRANSCRIPTIONAL REGULATOR GALS"/>
    <property type="match status" value="1"/>
</dbReference>
<dbReference type="Gene3D" id="1.10.260.40">
    <property type="entry name" value="lambda repressor-like DNA-binding domains"/>
    <property type="match status" value="1"/>
</dbReference>
<dbReference type="CDD" id="cd06267">
    <property type="entry name" value="PBP1_LacI_sugar_binding-like"/>
    <property type="match status" value="1"/>
</dbReference>
<dbReference type="PANTHER" id="PTHR30146">
    <property type="entry name" value="LACI-RELATED TRANSCRIPTIONAL REPRESSOR"/>
    <property type="match status" value="1"/>
</dbReference>
<organism evidence="5 6">
    <name type="scientific">Hungatella hathewayi DSM 13479</name>
    <dbReference type="NCBI Taxonomy" id="566550"/>
    <lineage>
        <taxon>Bacteria</taxon>
        <taxon>Bacillati</taxon>
        <taxon>Bacillota</taxon>
        <taxon>Clostridia</taxon>
        <taxon>Lachnospirales</taxon>
        <taxon>Lachnospiraceae</taxon>
        <taxon>Hungatella</taxon>
    </lineage>
</organism>
<dbReference type="InterPro" id="IPR028082">
    <property type="entry name" value="Peripla_BP_I"/>
</dbReference>
<dbReference type="SUPFAM" id="SSF47413">
    <property type="entry name" value="lambda repressor-like DNA-binding domains"/>
    <property type="match status" value="1"/>
</dbReference>
<dbReference type="HOGENOM" id="CLU_037628_6_1_9"/>
<keyword evidence="1" id="KW-0805">Transcription regulation</keyword>
<dbReference type="InterPro" id="IPR000843">
    <property type="entry name" value="HTH_LacI"/>
</dbReference>
<proteinExistence type="predicted"/>
<evidence type="ECO:0000313" key="5">
    <source>
        <dbReference type="EMBL" id="EFD00020.1"/>
    </source>
</evidence>
<evidence type="ECO:0000313" key="6">
    <source>
        <dbReference type="Proteomes" id="UP000004968"/>
    </source>
</evidence>
<accession>D3ADT4</accession>
<comment type="caution">
    <text evidence="5">The sequence shown here is derived from an EMBL/GenBank/DDBJ whole genome shotgun (WGS) entry which is preliminary data.</text>
</comment>
<reference evidence="5 6" key="1">
    <citation type="submission" date="2010-01" db="EMBL/GenBank/DDBJ databases">
        <authorList>
            <person name="Weinstock G."/>
            <person name="Sodergren E."/>
            <person name="Clifton S."/>
            <person name="Fulton L."/>
            <person name="Fulton B."/>
            <person name="Courtney L."/>
            <person name="Fronick C."/>
            <person name="Harrison M."/>
            <person name="Strong C."/>
            <person name="Farmer C."/>
            <person name="Delahaunty K."/>
            <person name="Markovic C."/>
            <person name="Hall O."/>
            <person name="Minx P."/>
            <person name="Tomlinson C."/>
            <person name="Mitreva M."/>
            <person name="Nelson J."/>
            <person name="Hou S."/>
            <person name="Wollam A."/>
            <person name="Pepin K.H."/>
            <person name="Johnson M."/>
            <person name="Bhonagiri V."/>
            <person name="Nash W.E."/>
            <person name="Warren W."/>
            <person name="Chinwalla A."/>
            <person name="Mardis E.R."/>
            <person name="Wilson R.K."/>
        </authorList>
    </citation>
    <scope>NUCLEOTIDE SEQUENCE [LARGE SCALE GENOMIC DNA]</scope>
    <source>
        <strain evidence="5 6">DSM 13479</strain>
    </source>
</reference>
<feature type="domain" description="HTH lacI-type" evidence="4">
    <location>
        <begin position="19"/>
        <end position="73"/>
    </location>
</feature>
<dbReference type="Pfam" id="PF13377">
    <property type="entry name" value="Peripla_BP_3"/>
    <property type="match status" value="1"/>
</dbReference>
<dbReference type="Proteomes" id="UP000004968">
    <property type="component" value="Unassembled WGS sequence"/>
</dbReference>
<dbReference type="InterPro" id="IPR010982">
    <property type="entry name" value="Lambda_DNA-bd_dom_sf"/>
</dbReference>
<evidence type="ECO:0000256" key="1">
    <source>
        <dbReference type="ARBA" id="ARBA00023015"/>
    </source>
</evidence>
<keyword evidence="2" id="KW-0238">DNA-binding</keyword>
<protein>
    <submittedName>
        <fullName evidence="5">Transcriptional regulator, LacI family</fullName>
    </submittedName>
</protein>
<dbReference type="AlphaFoldDB" id="D3ADT4"/>
<dbReference type="GO" id="GO:0000976">
    <property type="term" value="F:transcription cis-regulatory region binding"/>
    <property type="evidence" value="ECO:0007669"/>
    <property type="project" value="TreeGrafter"/>
</dbReference>
<dbReference type="GO" id="GO:0003700">
    <property type="term" value="F:DNA-binding transcription factor activity"/>
    <property type="evidence" value="ECO:0007669"/>
    <property type="project" value="TreeGrafter"/>
</dbReference>
<keyword evidence="3" id="KW-0804">Transcription</keyword>
<dbReference type="CDD" id="cd01392">
    <property type="entry name" value="HTH_LacI"/>
    <property type="match status" value="1"/>
</dbReference>
<dbReference type="SUPFAM" id="SSF53822">
    <property type="entry name" value="Periplasmic binding protein-like I"/>
    <property type="match status" value="1"/>
</dbReference>
<evidence type="ECO:0000259" key="4">
    <source>
        <dbReference type="PROSITE" id="PS50932"/>
    </source>
</evidence>